<reference evidence="4 5" key="1">
    <citation type="submission" date="2017-11" db="EMBL/GenBank/DDBJ databases">
        <title>Complete genome sequence of Streptomyces lavendulae subsp. lavendulae CCM 3239 (formerly 'Streptomyces aureofaciens CCM 3239'), the producer of the angucycline-type antibiotic auricin.</title>
        <authorList>
            <person name="Busche T."/>
            <person name="Novakova R."/>
            <person name="Al'Dilaimi A."/>
            <person name="Homerova D."/>
            <person name="Feckova L."/>
            <person name="Rezuchova B."/>
            <person name="Mingyar E."/>
            <person name="Csolleiova D."/>
            <person name="Bekeova C."/>
            <person name="Winkler A."/>
            <person name="Sevcikova B."/>
            <person name="Kalinowski J."/>
            <person name="Kormanec J."/>
            <person name="Ruckert C."/>
        </authorList>
    </citation>
    <scope>NUCLEOTIDE SEQUENCE [LARGE SCALE GENOMIC DNA]</scope>
    <source>
        <strain evidence="4 5">CCM 3239</strain>
    </source>
</reference>
<keyword evidence="1 4" id="KW-0489">Methyltransferase</keyword>
<organism evidence="4 5">
    <name type="scientific">Streptomyces lavendulae subsp. lavendulae</name>
    <dbReference type="NCBI Taxonomy" id="58340"/>
    <lineage>
        <taxon>Bacteria</taxon>
        <taxon>Bacillati</taxon>
        <taxon>Actinomycetota</taxon>
        <taxon>Actinomycetes</taxon>
        <taxon>Kitasatosporales</taxon>
        <taxon>Streptomycetaceae</taxon>
        <taxon>Streptomyces</taxon>
    </lineage>
</organism>
<dbReference type="OrthoDB" id="3172472at2"/>
<dbReference type="InterPro" id="IPR029063">
    <property type="entry name" value="SAM-dependent_MTases_sf"/>
</dbReference>
<dbReference type="GO" id="GO:0008168">
    <property type="term" value="F:methyltransferase activity"/>
    <property type="evidence" value="ECO:0007669"/>
    <property type="project" value="UniProtKB-KW"/>
</dbReference>
<keyword evidence="2 4" id="KW-0808">Transferase</keyword>
<dbReference type="GO" id="GO:0032259">
    <property type="term" value="P:methylation"/>
    <property type="evidence" value="ECO:0007669"/>
    <property type="project" value="UniProtKB-KW"/>
</dbReference>
<dbReference type="Pfam" id="PF13649">
    <property type="entry name" value="Methyltransf_25"/>
    <property type="match status" value="1"/>
</dbReference>
<dbReference type="PANTHER" id="PTHR43464:SF19">
    <property type="entry name" value="UBIQUINONE BIOSYNTHESIS O-METHYLTRANSFERASE, MITOCHONDRIAL"/>
    <property type="match status" value="1"/>
</dbReference>
<dbReference type="CDD" id="cd02440">
    <property type="entry name" value="AdoMet_MTases"/>
    <property type="match status" value="1"/>
</dbReference>
<sequence>MGSPTTYDALADVYDLMYPPASPDIADAVGFLAELAPEGGRVLELGVGNGRIAIPLAERGLTVHGIDGSEQMLEKLAARDPHGRVTATAADFTTGGTGEQFDLVFIALNTFFAPTSAEAQLQCMQRMREQLAPGGRVVIEAFEPRAFHQQEGEKTSTRYLSPTSVMIDSTHVMRDRQLILVIHTVVDGGVPRPTQEVIRYAWPTEIDLMARIAGLRLVERRGGWRGEAFDANSHRHVSVYEAIEDPK</sequence>
<dbReference type="EMBL" id="CP024985">
    <property type="protein sequence ID" value="ATZ25989.1"/>
    <property type="molecule type" value="Genomic_DNA"/>
</dbReference>
<name>A0A2K8PGZ5_STRLA</name>
<proteinExistence type="predicted"/>
<dbReference type="InterPro" id="IPR041698">
    <property type="entry name" value="Methyltransf_25"/>
</dbReference>
<dbReference type="EC" id="2.1.1.-" evidence="4"/>
<evidence type="ECO:0000313" key="4">
    <source>
        <dbReference type="EMBL" id="ATZ25989.1"/>
    </source>
</evidence>
<gene>
    <name evidence="4" type="primary">cypM2</name>
    <name evidence="4" type="ORF">SLAV_20840</name>
</gene>
<keyword evidence="5" id="KW-1185">Reference proteome</keyword>
<dbReference type="Gene3D" id="3.40.50.150">
    <property type="entry name" value="Vaccinia Virus protein VP39"/>
    <property type="match status" value="2"/>
</dbReference>
<protein>
    <submittedName>
        <fullName evidence="4">Cypemycin methyltransferase</fullName>
        <ecNumber evidence="4">2.1.1.-</ecNumber>
    </submittedName>
</protein>
<accession>A0A2K8PGZ5</accession>
<dbReference type="PANTHER" id="PTHR43464">
    <property type="entry name" value="METHYLTRANSFERASE"/>
    <property type="match status" value="1"/>
</dbReference>
<keyword evidence="3" id="KW-0949">S-adenosyl-L-methionine</keyword>
<evidence type="ECO:0000256" key="2">
    <source>
        <dbReference type="ARBA" id="ARBA00022679"/>
    </source>
</evidence>
<dbReference type="Proteomes" id="UP000231791">
    <property type="component" value="Chromosome"/>
</dbReference>
<dbReference type="SUPFAM" id="SSF53335">
    <property type="entry name" value="S-adenosyl-L-methionine-dependent methyltransferases"/>
    <property type="match status" value="1"/>
</dbReference>
<dbReference type="AlphaFoldDB" id="A0A2K8PGZ5"/>
<dbReference type="GeneID" id="49385202"/>
<evidence type="ECO:0000256" key="3">
    <source>
        <dbReference type="ARBA" id="ARBA00022691"/>
    </source>
</evidence>
<dbReference type="RefSeq" id="WP_030228493.1">
    <property type="nucleotide sequence ID" value="NZ_CP024985.1"/>
</dbReference>
<evidence type="ECO:0000256" key="1">
    <source>
        <dbReference type="ARBA" id="ARBA00022603"/>
    </source>
</evidence>
<dbReference type="KEGG" id="slx:SLAV_20840"/>
<evidence type="ECO:0000313" key="5">
    <source>
        <dbReference type="Proteomes" id="UP000231791"/>
    </source>
</evidence>